<accession>A0A8X6LP42</accession>
<evidence type="ECO:0000313" key="2">
    <source>
        <dbReference type="Proteomes" id="UP000887116"/>
    </source>
</evidence>
<sequence length="98" mass="11266">MKILCVLKNVIILGSDCFFEILRSGKVAGSKNEPIAQRTMFGWVAAGKLNVKNKETNELYSHFLSTENDLKPIRFFRGFGKRRNYPLKTIFIRRGTIL</sequence>
<dbReference type="Proteomes" id="UP000887116">
    <property type="component" value="Unassembled WGS sequence"/>
</dbReference>
<evidence type="ECO:0000313" key="1">
    <source>
        <dbReference type="EMBL" id="GFR14649.1"/>
    </source>
</evidence>
<reference evidence="1" key="1">
    <citation type="submission" date="2020-07" db="EMBL/GenBank/DDBJ databases">
        <title>Multicomponent nature underlies the extraordinary mechanical properties of spider dragline silk.</title>
        <authorList>
            <person name="Kono N."/>
            <person name="Nakamura H."/>
            <person name="Mori M."/>
            <person name="Yoshida Y."/>
            <person name="Ohtoshi R."/>
            <person name="Malay A.D."/>
            <person name="Moran D.A.P."/>
            <person name="Tomita M."/>
            <person name="Numata K."/>
            <person name="Arakawa K."/>
        </authorList>
    </citation>
    <scope>NUCLEOTIDE SEQUENCE</scope>
</reference>
<name>A0A8X6LP42_TRICU</name>
<dbReference type="OrthoDB" id="6429609at2759"/>
<dbReference type="AlphaFoldDB" id="A0A8X6LP42"/>
<gene>
    <name evidence="1" type="ORF">TNCT_180761</name>
</gene>
<comment type="caution">
    <text evidence="1">The sequence shown here is derived from an EMBL/GenBank/DDBJ whole genome shotgun (WGS) entry which is preliminary data.</text>
</comment>
<organism evidence="1 2">
    <name type="scientific">Trichonephila clavata</name>
    <name type="common">Joro spider</name>
    <name type="synonym">Nephila clavata</name>
    <dbReference type="NCBI Taxonomy" id="2740835"/>
    <lineage>
        <taxon>Eukaryota</taxon>
        <taxon>Metazoa</taxon>
        <taxon>Ecdysozoa</taxon>
        <taxon>Arthropoda</taxon>
        <taxon>Chelicerata</taxon>
        <taxon>Arachnida</taxon>
        <taxon>Araneae</taxon>
        <taxon>Araneomorphae</taxon>
        <taxon>Entelegynae</taxon>
        <taxon>Araneoidea</taxon>
        <taxon>Nephilidae</taxon>
        <taxon>Trichonephila</taxon>
    </lineage>
</organism>
<dbReference type="EMBL" id="BMAO01017289">
    <property type="protein sequence ID" value="GFR14649.1"/>
    <property type="molecule type" value="Genomic_DNA"/>
</dbReference>
<protein>
    <submittedName>
        <fullName evidence="1">Uncharacterized protein</fullName>
    </submittedName>
</protein>
<proteinExistence type="predicted"/>
<keyword evidence="2" id="KW-1185">Reference proteome</keyword>